<dbReference type="EMBL" id="ASHM01138573">
    <property type="protein sequence ID" value="PNX60821.1"/>
    <property type="molecule type" value="Genomic_DNA"/>
</dbReference>
<sequence length="66" mass="7605">MSFSTKAIARNIRDASEVYKNEMGQNRKLLAPPDQRCKRGRITFEAIEKPNPENKAANDPRCHNYL</sequence>
<evidence type="ECO:0000313" key="2">
    <source>
        <dbReference type="Proteomes" id="UP000236291"/>
    </source>
</evidence>
<gene>
    <name evidence="1" type="ORF">L195_g060369</name>
</gene>
<comment type="caution">
    <text evidence="1">The sequence shown here is derived from an EMBL/GenBank/DDBJ whole genome shotgun (WGS) entry which is preliminary data.</text>
</comment>
<evidence type="ECO:0000313" key="1">
    <source>
        <dbReference type="EMBL" id="PNX60821.1"/>
    </source>
</evidence>
<proteinExistence type="predicted"/>
<name>A0A2K3K3F4_TRIPR</name>
<dbReference type="OrthoDB" id="10300593at2759"/>
<dbReference type="AlphaFoldDB" id="A0A2K3K3F4"/>
<reference evidence="1 2" key="1">
    <citation type="journal article" date="2014" name="Am. J. Bot.">
        <title>Genome assembly and annotation for red clover (Trifolium pratense; Fabaceae).</title>
        <authorList>
            <person name="Istvanek J."/>
            <person name="Jaros M."/>
            <person name="Krenek A."/>
            <person name="Repkova J."/>
        </authorList>
    </citation>
    <scope>NUCLEOTIDE SEQUENCE [LARGE SCALE GENOMIC DNA]</scope>
    <source>
        <strain evidence="2">cv. Tatra</strain>
        <tissue evidence="1">Young leaves</tissue>
    </source>
</reference>
<reference evidence="1 2" key="2">
    <citation type="journal article" date="2017" name="Front. Plant Sci.">
        <title>Gene Classification and Mining of Molecular Markers Useful in Red Clover (Trifolium pratense) Breeding.</title>
        <authorList>
            <person name="Istvanek J."/>
            <person name="Dluhosova J."/>
            <person name="Dluhos P."/>
            <person name="Patkova L."/>
            <person name="Nedelnik J."/>
            <person name="Repkova J."/>
        </authorList>
    </citation>
    <scope>NUCLEOTIDE SEQUENCE [LARGE SCALE GENOMIC DNA]</scope>
    <source>
        <strain evidence="2">cv. Tatra</strain>
        <tissue evidence="1">Young leaves</tissue>
    </source>
</reference>
<dbReference type="Proteomes" id="UP000236291">
    <property type="component" value="Unassembled WGS sequence"/>
</dbReference>
<organism evidence="1 2">
    <name type="scientific">Trifolium pratense</name>
    <name type="common">Red clover</name>
    <dbReference type="NCBI Taxonomy" id="57577"/>
    <lineage>
        <taxon>Eukaryota</taxon>
        <taxon>Viridiplantae</taxon>
        <taxon>Streptophyta</taxon>
        <taxon>Embryophyta</taxon>
        <taxon>Tracheophyta</taxon>
        <taxon>Spermatophyta</taxon>
        <taxon>Magnoliopsida</taxon>
        <taxon>eudicotyledons</taxon>
        <taxon>Gunneridae</taxon>
        <taxon>Pentapetalae</taxon>
        <taxon>rosids</taxon>
        <taxon>fabids</taxon>
        <taxon>Fabales</taxon>
        <taxon>Fabaceae</taxon>
        <taxon>Papilionoideae</taxon>
        <taxon>50 kb inversion clade</taxon>
        <taxon>NPAAA clade</taxon>
        <taxon>Hologalegina</taxon>
        <taxon>IRL clade</taxon>
        <taxon>Trifolieae</taxon>
        <taxon>Trifolium</taxon>
    </lineage>
</organism>
<accession>A0A2K3K3F4</accession>
<protein>
    <submittedName>
        <fullName evidence="1">RALF-like protein</fullName>
    </submittedName>
</protein>